<dbReference type="PROSITE" id="PS51462">
    <property type="entry name" value="NUDIX"/>
    <property type="match status" value="1"/>
</dbReference>
<dbReference type="EMBL" id="MGGB01000044">
    <property type="protein sequence ID" value="OGM18613.1"/>
    <property type="molecule type" value="Genomic_DNA"/>
</dbReference>
<dbReference type="Pfam" id="PF00293">
    <property type="entry name" value="NUDIX"/>
    <property type="match status" value="1"/>
</dbReference>
<feature type="domain" description="Nudix hydrolase" evidence="1">
    <location>
        <begin position="4"/>
        <end position="128"/>
    </location>
</feature>
<evidence type="ECO:0000259" key="1">
    <source>
        <dbReference type="PROSITE" id="PS51462"/>
    </source>
</evidence>
<dbReference type="InterPro" id="IPR000086">
    <property type="entry name" value="NUDIX_hydrolase_dom"/>
</dbReference>
<dbReference type="SUPFAM" id="SSF55811">
    <property type="entry name" value="Nudix"/>
    <property type="match status" value="1"/>
</dbReference>
<gene>
    <name evidence="2" type="ORF">A2685_00185</name>
</gene>
<name>A0A1F7XU94_9BACT</name>
<dbReference type="Gene3D" id="3.90.79.10">
    <property type="entry name" value="Nucleoside Triphosphate Pyrophosphohydrolase"/>
    <property type="match status" value="1"/>
</dbReference>
<sequence>MDKNTVLVAGAIVFREVSNKPLWLVVKQGEDEGWEFPKTIVRKGESSVRTVLRLMGEKASISARVLEEAGRAGGVTTINSKTLPQRHIFYLMVAKASSGKPIGFSDSSWIEYQKAVKKLASKREMTML</sequence>
<evidence type="ECO:0000313" key="2">
    <source>
        <dbReference type="EMBL" id="OGM18613.1"/>
    </source>
</evidence>
<proteinExistence type="predicted"/>
<evidence type="ECO:0000313" key="3">
    <source>
        <dbReference type="Proteomes" id="UP000178446"/>
    </source>
</evidence>
<reference evidence="2 3" key="1">
    <citation type="journal article" date="2016" name="Nat. Commun.">
        <title>Thousands of microbial genomes shed light on interconnected biogeochemical processes in an aquifer system.</title>
        <authorList>
            <person name="Anantharaman K."/>
            <person name="Brown C.T."/>
            <person name="Hug L.A."/>
            <person name="Sharon I."/>
            <person name="Castelle C.J."/>
            <person name="Probst A.J."/>
            <person name="Thomas B.C."/>
            <person name="Singh A."/>
            <person name="Wilkins M.J."/>
            <person name="Karaoz U."/>
            <person name="Brodie E.L."/>
            <person name="Williams K.H."/>
            <person name="Hubbard S.S."/>
            <person name="Banfield J.F."/>
        </authorList>
    </citation>
    <scope>NUCLEOTIDE SEQUENCE [LARGE SCALE GENOMIC DNA]</scope>
</reference>
<dbReference type="AlphaFoldDB" id="A0A1F7XU94"/>
<protein>
    <recommendedName>
        <fullName evidence="1">Nudix hydrolase domain-containing protein</fullName>
    </recommendedName>
</protein>
<organism evidence="2 3">
    <name type="scientific">Candidatus Woesebacteria bacterium RIFCSPHIGHO2_01_FULL_37_10</name>
    <dbReference type="NCBI Taxonomy" id="1802489"/>
    <lineage>
        <taxon>Bacteria</taxon>
        <taxon>Candidatus Woeseibacteriota</taxon>
    </lineage>
</organism>
<accession>A0A1F7XU94</accession>
<feature type="non-terminal residue" evidence="2">
    <location>
        <position position="128"/>
    </location>
</feature>
<dbReference type="Proteomes" id="UP000178446">
    <property type="component" value="Unassembled WGS sequence"/>
</dbReference>
<dbReference type="InterPro" id="IPR015797">
    <property type="entry name" value="NUDIX_hydrolase-like_dom_sf"/>
</dbReference>
<comment type="caution">
    <text evidence="2">The sequence shown here is derived from an EMBL/GenBank/DDBJ whole genome shotgun (WGS) entry which is preliminary data.</text>
</comment>